<keyword evidence="3" id="KW-0378">Hydrolase</keyword>
<dbReference type="Gene3D" id="3.40.50.1000">
    <property type="entry name" value="HAD superfamily/HAD-like"/>
    <property type="match status" value="1"/>
</dbReference>
<evidence type="ECO:0000256" key="3">
    <source>
        <dbReference type="ARBA" id="ARBA00022801"/>
    </source>
</evidence>
<evidence type="ECO:0000256" key="2">
    <source>
        <dbReference type="ARBA" id="ARBA00022723"/>
    </source>
</evidence>
<protein>
    <recommendedName>
        <fullName evidence="8">5'-nucleotidase domain-containing protein 1</fullName>
    </recommendedName>
</protein>
<reference evidence="6 7" key="1">
    <citation type="submission" date="2022-12" db="EMBL/GenBank/DDBJ databases">
        <title>Chromosome-level genome of Tegillarca granosa.</title>
        <authorList>
            <person name="Kim J."/>
        </authorList>
    </citation>
    <scope>NUCLEOTIDE SEQUENCE [LARGE SCALE GENOMIC DNA]</scope>
    <source>
        <strain evidence="6">Teg-2019</strain>
        <tissue evidence="6">Adductor muscle</tissue>
    </source>
</reference>
<evidence type="ECO:0000256" key="4">
    <source>
        <dbReference type="ARBA" id="ARBA00022842"/>
    </source>
</evidence>
<proteinExistence type="inferred from homology"/>
<name>A0ABQ9FC19_TEGGR</name>
<keyword evidence="7" id="KW-1185">Reference proteome</keyword>
<sequence>MNRCLYRTVRNLSRFTNKMQTFKLTDYDAYGFDLDHTLAKYKLVPLMRLCYESACDAIINNSGYDSKLKDDIETHKDFLCKGLFLDADKGNVVKLSHDGKILRASHGTKIMSQEELTAAYGKDLHWEHFNEAKMNVKSCGEILLNLQAGGPQEKYTFWEHVYDALNLNFQPKAFSDNSGWFFPVLKTDPQKYVQASSDGVKQWLRDLKQKNKCVFLMTSSAVDFASMTAEAALGPDWKSYFDLCLFNARKPGFFTDNNPFVSLDGVKENEKVSDLQPNNCYSKGNLSDLMKYISKQTGKDKPKVVYFGDSLCSDSFPANKFASWDVVLVLEEMEAEGYHPTVKDLECDDDKEDGEPAQKRKKRNVNLDIDSEEEHYLLSDMWGSFFYHEEEDIKHDKHMNTFWGRIISHYNAIAVPTIEYIAGMPISHQYQRFGSEVGNTDGFSPAKPKPLLT</sequence>
<organism evidence="6 7">
    <name type="scientific">Tegillarca granosa</name>
    <name type="common">Malaysian cockle</name>
    <name type="synonym">Anadara granosa</name>
    <dbReference type="NCBI Taxonomy" id="220873"/>
    <lineage>
        <taxon>Eukaryota</taxon>
        <taxon>Metazoa</taxon>
        <taxon>Spiralia</taxon>
        <taxon>Lophotrochozoa</taxon>
        <taxon>Mollusca</taxon>
        <taxon>Bivalvia</taxon>
        <taxon>Autobranchia</taxon>
        <taxon>Pteriomorphia</taxon>
        <taxon>Arcoida</taxon>
        <taxon>Arcoidea</taxon>
        <taxon>Arcidae</taxon>
        <taxon>Tegillarca</taxon>
    </lineage>
</organism>
<feature type="compositionally biased region" description="Acidic residues" evidence="5">
    <location>
        <begin position="346"/>
        <end position="355"/>
    </location>
</feature>
<evidence type="ECO:0000313" key="7">
    <source>
        <dbReference type="Proteomes" id="UP001217089"/>
    </source>
</evidence>
<dbReference type="Proteomes" id="UP001217089">
    <property type="component" value="Unassembled WGS sequence"/>
</dbReference>
<dbReference type="InterPro" id="IPR023214">
    <property type="entry name" value="HAD_sf"/>
</dbReference>
<evidence type="ECO:0000256" key="1">
    <source>
        <dbReference type="ARBA" id="ARBA00009589"/>
    </source>
</evidence>
<evidence type="ECO:0008006" key="8">
    <source>
        <dbReference type="Google" id="ProtNLM"/>
    </source>
</evidence>
<feature type="region of interest" description="Disordered" evidence="5">
    <location>
        <begin position="341"/>
        <end position="363"/>
    </location>
</feature>
<dbReference type="InterPro" id="IPR036412">
    <property type="entry name" value="HAD-like_sf"/>
</dbReference>
<evidence type="ECO:0000313" key="6">
    <source>
        <dbReference type="EMBL" id="KAJ8314879.1"/>
    </source>
</evidence>
<keyword evidence="2" id="KW-0479">Metal-binding</keyword>
<comment type="caution">
    <text evidence="6">The sequence shown here is derived from an EMBL/GenBank/DDBJ whole genome shotgun (WGS) entry which is preliminary data.</text>
</comment>
<comment type="similarity">
    <text evidence="1">Belongs to the 5'(3')-deoxyribonucleotidase family.</text>
</comment>
<dbReference type="EMBL" id="JARBDR010000337">
    <property type="protein sequence ID" value="KAJ8314879.1"/>
    <property type="molecule type" value="Genomic_DNA"/>
</dbReference>
<dbReference type="SUPFAM" id="SSF56784">
    <property type="entry name" value="HAD-like"/>
    <property type="match status" value="1"/>
</dbReference>
<accession>A0ABQ9FC19</accession>
<dbReference type="PANTHER" id="PTHR12103">
    <property type="entry name" value="5'-NUCLEOTIDASE DOMAIN-CONTAINING"/>
    <property type="match status" value="1"/>
</dbReference>
<keyword evidence="4" id="KW-0460">Magnesium</keyword>
<gene>
    <name evidence="6" type="ORF">KUTeg_007029</name>
</gene>
<evidence type="ECO:0000256" key="5">
    <source>
        <dbReference type="SAM" id="MobiDB-lite"/>
    </source>
</evidence>
<dbReference type="PANTHER" id="PTHR12103:SF38">
    <property type="entry name" value="5'-NUCLEOTIDASE DOMAIN-CONTAINING PROTEIN 1"/>
    <property type="match status" value="1"/>
</dbReference>
<dbReference type="InterPro" id="IPR008380">
    <property type="entry name" value="HAD-SF_hydro_IG_5-nucl"/>
</dbReference>
<dbReference type="Pfam" id="PF05761">
    <property type="entry name" value="5_nucleotid"/>
    <property type="match status" value="1"/>
</dbReference>